<reference evidence="2 3" key="1">
    <citation type="journal article" date="2014" name="Genome Announc.">
        <title>The Genome Sequence of Bifidobacterium moukalabense DSM 27321 Highlights the Close Phylogenetic Relatedness with the Bifidobacterium dentium Taxon.</title>
        <authorList>
            <person name="Lugli G.A."/>
            <person name="Duranti S."/>
            <person name="Milani C."/>
            <person name="Turroni F."/>
            <person name="Viappiani A."/>
            <person name="Mangifesta M."/>
            <person name="van Sinderen D."/>
            <person name="Ventura M."/>
        </authorList>
    </citation>
    <scope>NUCLEOTIDE SEQUENCE [LARGE SCALE GENOMIC DNA]</scope>
    <source>
        <strain evidence="2 3">DSM 27321</strain>
    </source>
</reference>
<evidence type="ECO:0000259" key="1">
    <source>
        <dbReference type="Pfam" id="PF00561"/>
    </source>
</evidence>
<dbReference type="Proteomes" id="UP000019155">
    <property type="component" value="Unassembled WGS sequence"/>
</dbReference>
<organism evidence="2 3">
    <name type="scientific">Bifidobacterium moukalabense DSM 27321</name>
    <dbReference type="NCBI Taxonomy" id="1435051"/>
    <lineage>
        <taxon>Bacteria</taxon>
        <taxon>Bacillati</taxon>
        <taxon>Actinomycetota</taxon>
        <taxon>Actinomycetes</taxon>
        <taxon>Bifidobacteriales</taxon>
        <taxon>Bifidobacteriaceae</taxon>
        <taxon>Bifidobacterium</taxon>
    </lineage>
</organism>
<dbReference type="GO" id="GO:0016020">
    <property type="term" value="C:membrane"/>
    <property type="evidence" value="ECO:0007669"/>
    <property type="project" value="TreeGrafter"/>
</dbReference>
<dbReference type="GeneID" id="97501308"/>
<dbReference type="Pfam" id="PF00561">
    <property type="entry name" value="Abhydrolase_1"/>
    <property type="match status" value="1"/>
</dbReference>
<sequence length="266" mass="31084">MKEKVLKTHKGVIHYWYAKNEDKNANTIFFLHGLTADHSMFEEQIACFKEEHNVLAWDAPAHGKSRPFETFNFEDSSEYIRDIINECSIDKAVFVGQSLGGYFSQSFIKRYPERVKGFVSIDSTPYGHTYYSKLDIWILKRIEWMAMCYPLRWMKRAMAKRVSVSKRAYDNMMQMLSIYEKRELCHLMGLGYAGFLQDNCDLEIPCPVQLIYGEKDKTGKVKDYNREWAKRTHYPLQIINDAAHNANVDNPQAVNDCIRSFLATLQ</sequence>
<dbReference type="InterPro" id="IPR029058">
    <property type="entry name" value="AB_hydrolase_fold"/>
</dbReference>
<dbReference type="PANTHER" id="PTHR43798">
    <property type="entry name" value="MONOACYLGLYCEROL LIPASE"/>
    <property type="match status" value="1"/>
</dbReference>
<protein>
    <submittedName>
        <fullName evidence="2">Alpha/beta hydrolase</fullName>
    </submittedName>
</protein>
<dbReference type="Gene3D" id="3.40.50.1820">
    <property type="entry name" value="alpha/beta hydrolase"/>
    <property type="match status" value="1"/>
</dbReference>
<dbReference type="SUPFAM" id="SSF53474">
    <property type="entry name" value="alpha/beta-Hydrolases"/>
    <property type="match status" value="1"/>
</dbReference>
<gene>
    <name evidence="2" type="ORF">BMOU_0885</name>
</gene>
<dbReference type="AlphaFoldDB" id="W4NAA6"/>
<dbReference type="InterPro" id="IPR050266">
    <property type="entry name" value="AB_hydrolase_sf"/>
</dbReference>
<dbReference type="PANTHER" id="PTHR43798:SF33">
    <property type="entry name" value="HYDROLASE, PUTATIVE (AFU_ORTHOLOGUE AFUA_2G14860)-RELATED"/>
    <property type="match status" value="1"/>
</dbReference>
<evidence type="ECO:0000313" key="3">
    <source>
        <dbReference type="Proteomes" id="UP000019155"/>
    </source>
</evidence>
<dbReference type="RefSeq" id="WP_034875242.1">
    <property type="nucleotide sequence ID" value="NZ_AZMV01000004.1"/>
</dbReference>
<dbReference type="STRING" id="1435051.BMOU_0885"/>
<dbReference type="GO" id="GO:0016787">
    <property type="term" value="F:hydrolase activity"/>
    <property type="evidence" value="ECO:0007669"/>
    <property type="project" value="UniProtKB-KW"/>
</dbReference>
<feature type="domain" description="AB hydrolase-1" evidence="1">
    <location>
        <begin position="27"/>
        <end position="126"/>
    </location>
</feature>
<proteinExistence type="predicted"/>
<name>W4NAA6_9BIFI</name>
<dbReference type="OrthoDB" id="63519at2"/>
<dbReference type="InterPro" id="IPR000073">
    <property type="entry name" value="AB_hydrolase_1"/>
</dbReference>
<comment type="caution">
    <text evidence="2">The sequence shown here is derived from an EMBL/GenBank/DDBJ whole genome shotgun (WGS) entry which is preliminary data.</text>
</comment>
<evidence type="ECO:0000313" key="2">
    <source>
        <dbReference type="EMBL" id="ETY71396.1"/>
    </source>
</evidence>
<dbReference type="eggNOG" id="COG0596">
    <property type="taxonomic scope" value="Bacteria"/>
</dbReference>
<keyword evidence="3" id="KW-1185">Reference proteome</keyword>
<keyword evidence="2" id="KW-0378">Hydrolase</keyword>
<dbReference type="EMBL" id="AZMV01000004">
    <property type="protein sequence ID" value="ETY71396.1"/>
    <property type="molecule type" value="Genomic_DNA"/>
</dbReference>
<accession>W4NAA6</accession>